<evidence type="ECO:0000313" key="2">
    <source>
        <dbReference type="EMBL" id="PWA86437.1"/>
    </source>
</evidence>
<dbReference type="Proteomes" id="UP000245207">
    <property type="component" value="Unassembled WGS sequence"/>
</dbReference>
<dbReference type="EMBL" id="PKPP01001018">
    <property type="protein sequence ID" value="PWA86437.1"/>
    <property type="molecule type" value="Genomic_DNA"/>
</dbReference>
<evidence type="ECO:0000313" key="3">
    <source>
        <dbReference type="Proteomes" id="UP000245207"/>
    </source>
</evidence>
<evidence type="ECO:0000256" key="1">
    <source>
        <dbReference type="SAM" id="Coils"/>
    </source>
</evidence>
<feature type="coiled-coil region" evidence="1">
    <location>
        <begin position="138"/>
        <end position="165"/>
    </location>
</feature>
<reference evidence="2 3" key="1">
    <citation type="journal article" date="2018" name="Mol. Plant">
        <title>The genome of Artemisia annua provides insight into the evolution of Asteraceae family and artemisinin biosynthesis.</title>
        <authorList>
            <person name="Shen Q."/>
            <person name="Zhang L."/>
            <person name="Liao Z."/>
            <person name="Wang S."/>
            <person name="Yan T."/>
            <person name="Shi P."/>
            <person name="Liu M."/>
            <person name="Fu X."/>
            <person name="Pan Q."/>
            <person name="Wang Y."/>
            <person name="Lv Z."/>
            <person name="Lu X."/>
            <person name="Zhang F."/>
            <person name="Jiang W."/>
            <person name="Ma Y."/>
            <person name="Chen M."/>
            <person name="Hao X."/>
            <person name="Li L."/>
            <person name="Tang Y."/>
            <person name="Lv G."/>
            <person name="Zhou Y."/>
            <person name="Sun X."/>
            <person name="Brodelius P.E."/>
            <person name="Rose J.K.C."/>
            <person name="Tang K."/>
        </authorList>
    </citation>
    <scope>NUCLEOTIDE SEQUENCE [LARGE SCALE GENOMIC DNA]</scope>
    <source>
        <strain evidence="3">cv. Huhao1</strain>
        <tissue evidence="2">Leaf</tissue>
    </source>
</reference>
<keyword evidence="3" id="KW-1185">Reference proteome</keyword>
<sequence length="245" mass="28758">MDQISGSCYLKYEPDEWIYPLDSGILFAPLNKEESKSWLEFTHNFGWQRDDYVKKGDEENIYEAQVTDVRFCPNNYGFSFFLTLEALEENVAGVYKATVLCHGDDGRRSLIKFTRSTRKVIGTKLKWMSKLILENFVYESVKEEEKAIKEKLRELRCNAKKGEKRSKVSPEYIRLIKEYKDVKGFYRVYDELAHLVKPITWKIKNSNPGDWFIPNKMTGLQPRSNKHSCAGYDYFNSLTVFSPYL</sequence>
<proteinExistence type="predicted"/>
<comment type="caution">
    <text evidence="2">The sequence shown here is derived from an EMBL/GenBank/DDBJ whole genome shotgun (WGS) entry which is preliminary data.</text>
</comment>
<gene>
    <name evidence="2" type="ORF">CTI12_AA063000</name>
</gene>
<keyword evidence="1" id="KW-0175">Coiled coil</keyword>
<organism evidence="2 3">
    <name type="scientific">Artemisia annua</name>
    <name type="common">Sweet wormwood</name>
    <dbReference type="NCBI Taxonomy" id="35608"/>
    <lineage>
        <taxon>Eukaryota</taxon>
        <taxon>Viridiplantae</taxon>
        <taxon>Streptophyta</taxon>
        <taxon>Embryophyta</taxon>
        <taxon>Tracheophyta</taxon>
        <taxon>Spermatophyta</taxon>
        <taxon>Magnoliopsida</taxon>
        <taxon>eudicotyledons</taxon>
        <taxon>Gunneridae</taxon>
        <taxon>Pentapetalae</taxon>
        <taxon>asterids</taxon>
        <taxon>campanulids</taxon>
        <taxon>Asterales</taxon>
        <taxon>Asteraceae</taxon>
        <taxon>Asteroideae</taxon>
        <taxon>Anthemideae</taxon>
        <taxon>Artemisiinae</taxon>
        <taxon>Artemisia</taxon>
    </lineage>
</organism>
<accession>A0A2U1PL70</accession>
<name>A0A2U1PL70_ARTAN</name>
<protein>
    <submittedName>
        <fullName evidence="2">Uncharacterized protein</fullName>
    </submittedName>
</protein>
<dbReference type="AlphaFoldDB" id="A0A2U1PL70"/>